<protein>
    <recommendedName>
        <fullName evidence="3">tRNA threonylcarbamoyladenosine biosynthesis protein TsaE</fullName>
    </recommendedName>
    <alternativeName>
        <fullName evidence="10">t(6)A37 threonylcarbamoyladenosine biosynthesis protein TsaE</fullName>
    </alternativeName>
</protein>
<evidence type="ECO:0000256" key="3">
    <source>
        <dbReference type="ARBA" id="ARBA00019010"/>
    </source>
</evidence>
<dbReference type="InterPro" id="IPR027417">
    <property type="entry name" value="P-loop_NTPase"/>
</dbReference>
<keyword evidence="9" id="KW-0460">Magnesium</keyword>
<dbReference type="PANTHER" id="PTHR33540">
    <property type="entry name" value="TRNA THREONYLCARBAMOYLADENOSINE BIOSYNTHESIS PROTEIN TSAE"/>
    <property type="match status" value="1"/>
</dbReference>
<dbReference type="PANTHER" id="PTHR33540:SF2">
    <property type="entry name" value="TRNA THREONYLCARBAMOYLADENOSINE BIOSYNTHESIS PROTEIN TSAE"/>
    <property type="match status" value="1"/>
</dbReference>
<evidence type="ECO:0000256" key="7">
    <source>
        <dbReference type="ARBA" id="ARBA00022741"/>
    </source>
</evidence>
<evidence type="ECO:0000313" key="12">
    <source>
        <dbReference type="Proteomes" id="UP001432180"/>
    </source>
</evidence>
<keyword evidence="12" id="KW-1185">Reference proteome</keyword>
<dbReference type="NCBIfam" id="TIGR00150">
    <property type="entry name" value="T6A_YjeE"/>
    <property type="match status" value="1"/>
</dbReference>
<dbReference type="InterPro" id="IPR003442">
    <property type="entry name" value="T6A_TsaE"/>
</dbReference>
<keyword evidence="4" id="KW-0963">Cytoplasm</keyword>
<dbReference type="EMBL" id="CP121472">
    <property type="protein sequence ID" value="WPL18918.1"/>
    <property type="molecule type" value="Genomic_DNA"/>
</dbReference>
<proteinExistence type="inferred from homology"/>
<keyword evidence="8" id="KW-0067">ATP-binding</keyword>
<evidence type="ECO:0000256" key="10">
    <source>
        <dbReference type="ARBA" id="ARBA00032441"/>
    </source>
</evidence>
<evidence type="ECO:0000256" key="9">
    <source>
        <dbReference type="ARBA" id="ARBA00022842"/>
    </source>
</evidence>
<dbReference type="Proteomes" id="UP001432180">
    <property type="component" value="Chromosome"/>
</dbReference>
<dbReference type="Pfam" id="PF02367">
    <property type="entry name" value="TsaE"/>
    <property type="match status" value="1"/>
</dbReference>
<gene>
    <name evidence="11" type="ORF">Thiowin_04013</name>
</gene>
<evidence type="ECO:0000256" key="6">
    <source>
        <dbReference type="ARBA" id="ARBA00022723"/>
    </source>
</evidence>
<evidence type="ECO:0000256" key="5">
    <source>
        <dbReference type="ARBA" id="ARBA00022694"/>
    </source>
</evidence>
<evidence type="ECO:0000256" key="8">
    <source>
        <dbReference type="ARBA" id="ARBA00022840"/>
    </source>
</evidence>
<keyword evidence="7" id="KW-0547">Nucleotide-binding</keyword>
<evidence type="ECO:0000313" key="11">
    <source>
        <dbReference type="EMBL" id="WPL18918.1"/>
    </source>
</evidence>
<evidence type="ECO:0000256" key="4">
    <source>
        <dbReference type="ARBA" id="ARBA00022490"/>
    </source>
</evidence>
<accession>A0ABZ0SE61</accession>
<sequence length="179" mass="19479">MTEISIPDESAMLRLGQGLAPLLSPWLGTGLGKGLEKAMPAPKGALVFLHGELGAGKTTLVRGLLRAYGVEGAVRSPTYTLIEPYEIRIESTPRRIFHLDLYRLADPEELDYLGWQELLGDGGLLLIEWPERGAGVLPPPDFSLRIASRPPGRSVSFRGRGDWRQVAGEATRVLAPTNV</sequence>
<dbReference type="RefSeq" id="WP_408034108.1">
    <property type="nucleotide sequence ID" value="NZ_CP121472.1"/>
</dbReference>
<keyword evidence="6" id="KW-0479">Metal-binding</keyword>
<comment type="similarity">
    <text evidence="2">Belongs to the TsaE family.</text>
</comment>
<reference evidence="11 12" key="1">
    <citation type="journal article" date="2023" name="Microorganisms">
        <title>Thiorhodovibrio frisius and Trv. litoralis spp. nov., Two Novel Members from a Clade of Fastidious Purple Sulfur Bacteria That Exhibit Unique Red-Shifted Light-Harvesting Capabilities.</title>
        <authorList>
            <person name="Methner A."/>
            <person name="Kuzyk S.B."/>
            <person name="Petersen J."/>
            <person name="Bauer S."/>
            <person name="Brinkmann H."/>
            <person name="Sichau K."/>
            <person name="Wanner G."/>
            <person name="Wolf J."/>
            <person name="Neumann-Schaal M."/>
            <person name="Henke P."/>
            <person name="Tank M."/>
            <person name="Sproer C."/>
            <person name="Bunk B."/>
            <person name="Overmann J."/>
        </authorList>
    </citation>
    <scope>NUCLEOTIDE SEQUENCE [LARGE SCALE GENOMIC DNA]</scope>
    <source>
        <strain evidence="11 12">DSM 6702</strain>
    </source>
</reference>
<dbReference type="SUPFAM" id="SSF52540">
    <property type="entry name" value="P-loop containing nucleoside triphosphate hydrolases"/>
    <property type="match status" value="1"/>
</dbReference>
<name>A0ABZ0SE61_9GAMM</name>
<evidence type="ECO:0000256" key="1">
    <source>
        <dbReference type="ARBA" id="ARBA00004496"/>
    </source>
</evidence>
<keyword evidence="5" id="KW-0819">tRNA processing</keyword>
<comment type="subcellular location">
    <subcellularLocation>
        <location evidence="1">Cytoplasm</location>
    </subcellularLocation>
</comment>
<dbReference type="Gene3D" id="3.40.50.300">
    <property type="entry name" value="P-loop containing nucleotide triphosphate hydrolases"/>
    <property type="match status" value="1"/>
</dbReference>
<evidence type="ECO:0000256" key="2">
    <source>
        <dbReference type="ARBA" id="ARBA00007599"/>
    </source>
</evidence>
<organism evidence="11 12">
    <name type="scientific">Thiorhodovibrio winogradskyi</name>
    <dbReference type="NCBI Taxonomy" id="77007"/>
    <lineage>
        <taxon>Bacteria</taxon>
        <taxon>Pseudomonadati</taxon>
        <taxon>Pseudomonadota</taxon>
        <taxon>Gammaproteobacteria</taxon>
        <taxon>Chromatiales</taxon>
        <taxon>Chromatiaceae</taxon>
        <taxon>Thiorhodovibrio</taxon>
    </lineage>
</organism>